<dbReference type="EMBL" id="JAPEUR010000091">
    <property type="protein sequence ID" value="KAJ4321717.1"/>
    <property type="molecule type" value="Genomic_DNA"/>
</dbReference>
<dbReference type="OrthoDB" id="5041951at2759"/>
<name>A0A9W9BPH9_9HYPO</name>
<protein>
    <submittedName>
        <fullName evidence="2">Uncharacterized protein</fullName>
    </submittedName>
</protein>
<evidence type="ECO:0000313" key="3">
    <source>
        <dbReference type="Proteomes" id="UP001140502"/>
    </source>
</evidence>
<keyword evidence="3" id="KW-1185">Reference proteome</keyword>
<comment type="caution">
    <text evidence="2">The sequence shown here is derived from an EMBL/GenBank/DDBJ whole genome shotgun (WGS) entry which is preliminary data.</text>
</comment>
<feature type="region of interest" description="Disordered" evidence="1">
    <location>
        <begin position="243"/>
        <end position="336"/>
    </location>
</feature>
<gene>
    <name evidence="2" type="ORF">N0V84_005150</name>
</gene>
<accession>A0A9W9BPH9</accession>
<dbReference type="Proteomes" id="UP001140502">
    <property type="component" value="Unassembled WGS sequence"/>
</dbReference>
<proteinExistence type="predicted"/>
<feature type="compositionally biased region" description="Polar residues" evidence="1">
    <location>
        <begin position="271"/>
        <end position="280"/>
    </location>
</feature>
<feature type="compositionally biased region" description="Basic and acidic residues" evidence="1">
    <location>
        <begin position="316"/>
        <end position="336"/>
    </location>
</feature>
<evidence type="ECO:0000256" key="1">
    <source>
        <dbReference type="SAM" id="MobiDB-lite"/>
    </source>
</evidence>
<sequence>MSTRRAPPASHLAQDGPSTESILEMLRTPWDEVYALSQDRATYIRPHCLRNTPVAKLTENSPYWRSTWDSLDEFLAQEDEEERLKKETGARLKLDPSNKSLATAHKLHQDNVSKHRRIADIFGPKTRYHPNQLVARHHLPDKGFCQKEIMYRLACKISDLRVLHERHELAMDPWDFIRWRISKKILSLINFPGQPAPNIRTIVYKICEDGGSNTNMKQYEDVLLRAAILRSAQYQNRIASFTKGSDKAKTNSSGSAHPRSRVASGGRPRTDSFSNAFSNTPSRALPSRPLPPARVEKQRPQSSGYQGINAWRAQQRLREAEKNKESNGDSNKEPQK</sequence>
<dbReference type="AlphaFoldDB" id="A0A9W9BPH9"/>
<reference evidence="2" key="1">
    <citation type="submission" date="2022-10" db="EMBL/GenBank/DDBJ databases">
        <title>Tapping the CABI collections for fungal endophytes: first genome assemblies for Collariella, Neodidymelliopsis, Ascochyta clinopodiicola, Didymella pomorum, Didymosphaeria variabile, Neocosmospora piperis and Neocucurbitaria cava.</title>
        <authorList>
            <person name="Hill R."/>
        </authorList>
    </citation>
    <scope>NUCLEOTIDE SEQUENCE</scope>
    <source>
        <strain evidence="2">IMI 366586</strain>
    </source>
</reference>
<organism evidence="2 3">
    <name type="scientific">Fusarium piperis</name>
    <dbReference type="NCBI Taxonomy" id="1435070"/>
    <lineage>
        <taxon>Eukaryota</taxon>
        <taxon>Fungi</taxon>
        <taxon>Dikarya</taxon>
        <taxon>Ascomycota</taxon>
        <taxon>Pezizomycotina</taxon>
        <taxon>Sordariomycetes</taxon>
        <taxon>Hypocreomycetidae</taxon>
        <taxon>Hypocreales</taxon>
        <taxon>Nectriaceae</taxon>
        <taxon>Fusarium</taxon>
        <taxon>Fusarium solani species complex</taxon>
    </lineage>
</organism>
<evidence type="ECO:0000313" key="2">
    <source>
        <dbReference type="EMBL" id="KAJ4321717.1"/>
    </source>
</evidence>